<evidence type="ECO:0000256" key="1">
    <source>
        <dbReference type="ARBA" id="ARBA00009437"/>
    </source>
</evidence>
<dbReference type="PANTHER" id="PTHR30537:SF31">
    <property type="entry name" value="TRANSCRIPTIONAL REGULATOR, LYSR FAMILY"/>
    <property type="match status" value="1"/>
</dbReference>
<dbReference type="Pfam" id="PF03466">
    <property type="entry name" value="LysR_substrate"/>
    <property type="match status" value="1"/>
</dbReference>
<dbReference type="Pfam" id="PF00126">
    <property type="entry name" value="HTH_1"/>
    <property type="match status" value="1"/>
</dbReference>
<dbReference type="SUPFAM" id="SSF46785">
    <property type="entry name" value="Winged helix' DNA-binding domain"/>
    <property type="match status" value="1"/>
</dbReference>
<gene>
    <name evidence="6" type="ORF">IQ24_00393</name>
</gene>
<comment type="similarity">
    <text evidence="1">Belongs to the LysR transcriptional regulatory family.</text>
</comment>
<dbReference type="InterPro" id="IPR000847">
    <property type="entry name" value="LysR_HTH_N"/>
</dbReference>
<dbReference type="InterPro" id="IPR058163">
    <property type="entry name" value="LysR-type_TF_proteobact-type"/>
</dbReference>
<dbReference type="AlphaFoldDB" id="A0A562P1E0"/>
<evidence type="ECO:0000313" key="6">
    <source>
        <dbReference type="EMBL" id="TWI38255.1"/>
    </source>
</evidence>
<dbReference type="EMBL" id="VLKU01000001">
    <property type="protein sequence ID" value="TWI38255.1"/>
    <property type="molecule type" value="Genomic_DNA"/>
</dbReference>
<feature type="domain" description="HTH lysR-type" evidence="5">
    <location>
        <begin position="4"/>
        <end position="61"/>
    </location>
</feature>
<evidence type="ECO:0000256" key="3">
    <source>
        <dbReference type="ARBA" id="ARBA00023125"/>
    </source>
</evidence>
<dbReference type="GO" id="GO:0043565">
    <property type="term" value="F:sequence-specific DNA binding"/>
    <property type="evidence" value="ECO:0007669"/>
    <property type="project" value="TreeGrafter"/>
</dbReference>
<comment type="caution">
    <text evidence="6">The sequence shown here is derived from an EMBL/GenBank/DDBJ whole genome shotgun (WGS) entry which is preliminary data.</text>
</comment>
<evidence type="ECO:0000256" key="2">
    <source>
        <dbReference type="ARBA" id="ARBA00023015"/>
    </source>
</evidence>
<dbReference type="FunFam" id="1.10.10.10:FF:000001">
    <property type="entry name" value="LysR family transcriptional regulator"/>
    <property type="match status" value="1"/>
</dbReference>
<dbReference type="SUPFAM" id="SSF53850">
    <property type="entry name" value="Periplasmic binding protein-like II"/>
    <property type="match status" value="1"/>
</dbReference>
<dbReference type="CDD" id="cd08473">
    <property type="entry name" value="PBP2_CrgA_like_4"/>
    <property type="match status" value="1"/>
</dbReference>
<dbReference type="PROSITE" id="PS50931">
    <property type="entry name" value="HTH_LYSR"/>
    <property type="match status" value="1"/>
</dbReference>
<evidence type="ECO:0000313" key="7">
    <source>
        <dbReference type="Proteomes" id="UP000316225"/>
    </source>
</evidence>
<evidence type="ECO:0000259" key="5">
    <source>
        <dbReference type="PROSITE" id="PS50931"/>
    </source>
</evidence>
<keyword evidence="4" id="KW-0804">Transcription</keyword>
<dbReference type="InterPro" id="IPR036388">
    <property type="entry name" value="WH-like_DNA-bd_sf"/>
</dbReference>
<proteinExistence type="inferred from homology"/>
<sequence>MTEPDLNDFRLFVQVVDEGGFSAAARVLGVPRSRVSRRIALLEDQLGVRLIHRSTRAFSVTELGREFHRHASAMLIEAEAARAIIAREHQEPQGLVRIACPPSMIQFQVGPMISRFLAQYPKVEVHLESTNRRVDILREGFDLAIRVRFPPLEDSDLVVRRLGIDHQHLVACPALLARVQADLGRKLAPEDLAHLPSLAWDQYRTSHEWDLIGPEGREVTIAHKPRLITQDMSALLDAAASGAGVVRLPAVVAQNRLQSGDVVNVLPDWQPRPGIIHAVFPTRRGLIPSVRAVLDHLAACFAEAIARIEKAADMHHNQDNLS</sequence>
<dbReference type="InterPro" id="IPR036390">
    <property type="entry name" value="WH_DNA-bd_sf"/>
</dbReference>
<organism evidence="6 7">
    <name type="scientific">Paracoccus sulfuroxidans</name>
    <dbReference type="NCBI Taxonomy" id="384678"/>
    <lineage>
        <taxon>Bacteria</taxon>
        <taxon>Pseudomonadati</taxon>
        <taxon>Pseudomonadota</taxon>
        <taxon>Alphaproteobacteria</taxon>
        <taxon>Rhodobacterales</taxon>
        <taxon>Paracoccaceae</taxon>
        <taxon>Paracoccus</taxon>
    </lineage>
</organism>
<dbReference type="GO" id="GO:0003700">
    <property type="term" value="F:DNA-binding transcription factor activity"/>
    <property type="evidence" value="ECO:0007669"/>
    <property type="project" value="InterPro"/>
</dbReference>
<name>A0A562P1E0_9RHOB</name>
<dbReference type="InterPro" id="IPR005119">
    <property type="entry name" value="LysR_subst-bd"/>
</dbReference>
<keyword evidence="7" id="KW-1185">Reference proteome</keyword>
<dbReference type="PANTHER" id="PTHR30537">
    <property type="entry name" value="HTH-TYPE TRANSCRIPTIONAL REGULATOR"/>
    <property type="match status" value="1"/>
</dbReference>
<protein>
    <submittedName>
        <fullName evidence="6">DNA-binding transcriptional LysR family regulator</fullName>
    </submittedName>
</protein>
<dbReference type="Gene3D" id="3.40.190.290">
    <property type="match status" value="1"/>
</dbReference>
<dbReference type="RefSeq" id="WP_199756455.1">
    <property type="nucleotide sequence ID" value="NZ_VLKU01000001.1"/>
</dbReference>
<keyword evidence="2" id="KW-0805">Transcription regulation</keyword>
<reference evidence="6 7" key="1">
    <citation type="journal article" date="2015" name="Stand. Genomic Sci.">
        <title>Genomic Encyclopedia of Bacterial and Archaeal Type Strains, Phase III: the genomes of soil and plant-associated and newly described type strains.</title>
        <authorList>
            <person name="Whitman W.B."/>
            <person name="Woyke T."/>
            <person name="Klenk H.P."/>
            <person name="Zhou Y."/>
            <person name="Lilburn T.G."/>
            <person name="Beck B.J."/>
            <person name="De Vos P."/>
            <person name="Vandamme P."/>
            <person name="Eisen J.A."/>
            <person name="Garrity G."/>
            <person name="Hugenholtz P."/>
            <person name="Kyrpides N.C."/>
        </authorList>
    </citation>
    <scope>NUCLEOTIDE SEQUENCE [LARGE SCALE GENOMIC DNA]</scope>
    <source>
        <strain evidence="6 7">CGMCC 1.5364</strain>
    </source>
</reference>
<dbReference type="Proteomes" id="UP000316225">
    <property type="component" value="Unassembled WGS sequence"/>
</dbReference>
<dbReference type="Gene3D" id="1.10.10.10">
    <property type="entry name" value="Winged helix-like DNA-binding domain superfamily/Winged helix DNA-binding domain"/>
    <property type="match status" value="1"/>
</dbReference>
<keyword evidence="3 6" id="KW-0238">DNA-binding</keyword>
<accession>A0A562P1E0</accession>
<evidence type="ECO:0000256" key="4">
    <source>
        <dbReference type="ARBA" id="ARBA00023163"/>
    </source>
</evidence>
<dbReference type="GO" id="GO:0006351">
    <property type="term" value="P:DNA-templated transcription"/>
    <property type="evidence" value="ECO:0007669"/>
    <property type="project" value="TreeGrafter"/>
</dbReference>